<proteinExistence type="predicted"/>
<keyword evidence="2" id="KW-0378">Hydrolase</keyword>
<dbReference type="PRINTS" id="PR00111">
    <property type="entry name" value="ABHYDROLASE"/>
</dbReference>
<dbReference type="RefSeq" id="WP_188498625.1">
    <property type="nucleotide sequence ID" value="NZ_BMFV01000033.1"/>
</dbReference>
<feature type="domain" description="AB hydrolase-1" evidence="1">
    <location>
        <begin position="16"/>
        <end position="122"/>
    </location>
</feature>
<sequence>MQEMGLEYRVIGEKGPLIVIEIGIGNSFYSWLSFIEKIENKYKILIYHRAGYGKSPESKAQRTAGHIASELNALIDDLNIDETFILIGHSFGGLCAQQYARMFSERLKAVILLDATSHHFSRLYDLKLPVMYSLISLEKMIEENIESANKTTEELSQRFSGLIEGSKAILQNGDFENFKCFITDPTLFRTIANEFMNWDQSSQLIEDSGEFPDIPLVVIARDKELAAEPFIEHGIPKEEAFLYEAVWRDLQIELSQLSPRGEFIIAEGSDHEIHKDKPEVLIQAIERLILQK</sequence>
<protein>
    <submittedName>
        <fullName evidence="2">Hydrolase</fullName>
    </submittedName>
</protein>
<name>A0A8J3ENG2_9BACL</name>
<accession>A0A8J3ENG2</accession>
<keyword evidence="3" id="KW-1185">Reference proteome</keyword>
<dbReference type="PANTHER" id="PTHR43798">
    <property type="entry name" value="MONOACYLGLYCEROL LIPASE"/>
    <property type="match status" value="1"/>
</dbReference>
<dbReference type="Proteomes" id="UP000656813">
    <property type="component" value="Unassembled WGS sequence"/>
</dbReference>
<comment type="caution">
    <text evidence="2">The sequence shown here is derived from an EMBL/GenBank/DDBJ whole genome shotgun (WGS) entry which is preliminary data.</text>
</comment>
<evidence type="ECO:0000313" key="2">
    <source>
        <dbReference type="EMBL" id="GGH86518.1"/>
    </source>
</evidence>
<dbReference type="AlphaFoldDB" id="A0A8J3ENG2"/>
<reference evidence="2" key="2">
    <citation type="submission" date="2020-09" db="EMBL/GenBank/DDBJ databases">
        <authorList>
            <person name="Sun Q."/>
            <person name="Zhou Y."/>
        </authorList>
    </citation>
    <scope>NUCLEOTIDE SEQUENCE</scope>
    <source>
        <strain evidence="2">CGMCC 1.12777</strain>
    </source>
</reference>
<evidence type="ECO:0000313" key="3">
    <source>
        <dbReference type="Proteomes" id="UP000656813"/>
    </source>
</evidence>
<evidence type="ECO:0000259" key="1">
    <source>
        <dbReference type="Pfam" id="PF00561"/>
    </source>
</evidence>
<dbReference type="InterPro" id="IPR029058">
    <property type="entry name" value="AB_hydrolase_fold"/>
</dbReference>
<organism evidence="2 3">
    <name type="scientific">Pullulanibacillus pueri</name>
    <dbReference type="NCBI Taxonomy" id="1437324"/>
    <lineage>
        <taxon>Bacteria</taxon>
        <taxon>Bacillati</taxon>
        <taxon>Bacillota</taxon>
        <taxon>Bacilli</taxon>
        <taxon>Bacillales</taxon>
        <taxon>Sporolactobacillaceae</taxon>
        <taxon>Pullulanibacillus</taxon>
    </lineage>
</organism>
<dbReference type="Gene3D" id="3.40.50.1820">
    <property type="entry name" value="alpha/beta hydrolase"/>
    <property type="match status" value="1"/>
</dbReference>
<gene>
    <name evidence="2" type="ORF">GCM10007096_34410</name>
</gene>
<dbReference type="InterPro" id="IPR050266">
    <property type="entry name" value="AB_hydrolase_sf"/>
</dbReference>
<dbReference type="GO" id="GO:0016787">
    <property type="term" value="F:hydrolase activity"/>
    <property type="evidence" value="ECO:0007669"/>
    <property type="project" value="UniProtKB-KW"/>
</dbReference>
<reference evidence="2" key="1">
    <citation type="journal article" date="2014" name="Int. J. Syst. Evol. Microbiol.">
        <title>Complete genome sequence of Corynebacterium casei LMG S-19264T (=DSM 44701T), isolated from a smear-ripened cheese.</title>
        <authorList>
            <consortium name="US DOE Joint Genome Institute (JGI-PGF)"/>
            <person name="Walter F."/>
            <person name="Albersmeier A."/>
            <person name="Kalinowski J."/>
            <person name="Ruckert C."/>
        </authorList>
    </citation>
    <scope>NUCLEOTIDE SEQUENCE</scope>
    <source>
        <strain evidence="2">CGMCC 1.12777</strain>
    </source>
</reference>
<dbReference type="EMBL" id="BMFV01000033">
    <property type="protein sequence ID" value="GGH86518.1"/>
    <property type="molecule type" value="Genomic_DNA"/>
</dbReference>
<dbReference type="Pfam" id="PF00561">
    <property type="entry name" value="Abhydrolase_1"/>
    <property type="match status" value="1"/>
</dbReference>
<dbReference type="SUPFAM" id="SSF53474">
    <property type="entry name" value="alpha/beta-Hydrolases"/>
    <property type="match status" value="1"/>
</dbReference>
<dbReference type="InterPro" id="IPR000073">
    <property type="entry name" value="AB_hydrolase_1"/>
</dbReference>